<comment type="caution">
    <text evidence="6">The sequence shown here is derived from an EMBL/GenBank/DDBJ whole genome shotgun (WGS) entry which is preliminary data.</text>
</comment>
<dbReference type="PATRIC" id="fig|1227493.4.peg.3467"/>
<dbReference type="Pfam" id="PF00496">
    <property type="entry name" value="SBP_bac_5"/>
    <property type="match status" value="1"/>
</dbReference>
<dbReference type="GO" id="GO:0015833">
    <property type="term" value="P:peptide transport"/>
    <property type="evidence" value="ECO:0007669"/>
    <property type="project" value="TreeGrafter"/>
</dbReference>
<dbReference type="OrthoDB" id="194307at2157"/>
<dbReference type="Proteomes" id="UP000011519">
    <property type="component" value="Unassembled WGS sequence"/>
</dbReference>
<feature type="domain" description="Solute-binding protein family 5" evidence="5">
    <location>
        <begin position="295"/>
        <end position="634"/>
    </location>
</feature>
<dbReference type="PANTHER" id="PTHR30290">
    <property type="entry name" value="PERIPLASMIC BINDING COMPONENT OF ABC TRANSPORTER"/>
    <property type="match status" value="1"/>
</dbReference>
<evidence type="ECO:0000256" key="4">
    <source>
        <dbReference type="SAM" id="MobiDB-lite"/>
    </source>
</evidence>
<accession>L9ZR82</accession>
<feature type="region of interest" description="Disordered" evidence="4">
    <location>
        <begin position="323"/>
        <end position="346"/>
    </location>
</feature>
<evidence type="ECO:0000313" key="7">
    <source>
        <dbReference type="Proteomes" id="UP000011519"/>
    </source>
</evidence>
<dbReference type="SUPFAM" id="SSF53850">
    <property type="entry name" value="Periplasmic binding protein-like II"/>
    <property type="match status" value="2"/>
</dbReference>
<evidence type="ECO:0000256" key="3">
    <source>
        <dbReference type="ARBA" id="ARBA00022729"/>
    </source>
</evidence>
<feature type="compositionally biased region" description="Acidic residues" evidence="4">
    <location>
        <begin position="329"/>
        <end position="340"/>
    </location>
</feature>
<evidence type="ECO:0000256" key="1">
    <source>
        <dbReference type="ARBA" id="ARBA00005695"/>
    </source>
</evidence>
<evidence type="ECO:0000259" key="5">
    <source>
        <dbReference type="Pfam" id="PF00496"/>
    </source>
</evidence>
<keyword evidence="3" id="KW-0732">Signal</keyword>
<keyword evidence="2" id="KW-0813">Transport</keyword>
<organism evidence="6 7">
    <name type="scientific">Natrialba hulunbeirensis JCM 10989</name>
    <dbReference type="NCBI Taxonomy" id="1227493"/>
    <lineage>
        <taxon>Archaea</taxon>
        <taxon>Methanobacteriati</taxon>
        <taxon>Methanobacteriota</taxon>
        <taxon>Stenosarchaea group</taxon>
        <taxon>Halobacteria</taxon>
        <taxon>Halobacteriales</taxon>
        <taxon>Natrialbaceae</taxon>
        <taxon>Natrialba</taxon>
    </lineage>
</organism>
<dbReference type="AlphaFoldDB" id="L9ZR82"/>
<evidence type="ECO:0000256" key="2">
    <source>
        <dbReference type="ARBA" id="ARBA00022448"/>
    </source>
</evidence>
<dbReference type="InterPro" id="IPR039424">
    <property type="entry name" value="SBP_5"/>
</dbReference>
<dbReference type="EMBL" id="AOIM01000041">
    <property type="protein sequence ID" value="ELY87663.1"/>
    <property type="molecule type" value="Genomic_DNA"/>
</dbReference>
<sequence length="645" mass="70794">MSLPSDDVGADADADANTGYSRRSLLAAGATGLSVAASGCIDRVQSVVDSDTAEQVSLSILSLPAADGDRETAEIARHLESNLDAVGIDATISTRSESEFLETILIDHDFDLYVGRHPADFDPDFLYETLHSTYEYDQGWQNPFGFTDTLTIDRLLERQREETGADRERTVATLLEGIAQEKPFEPICVANEYRAVRTDRFDGWDENYLTTGSGYLGLESDASSDTEQLHALVTDQRLTQTFNPLSPTTHEQRVIVDLLYDSLAVPRWSVPEETEATDEETQAGEEVIDAANVSIEPWLATDWEWDGENRTMTVDIREDCTFHDHTGGDDTDADGSDDNGSESAIPLTAEDVAFTYRFLADTTYGRAASASPAPRYQGHVSAVDSVTVEDEYQLTISFSTDRAVAERALTVPILPSGSDSPWISHLESSVESADDDWSPTQGDWSIVTTDHAPPTGSGPYKYDSHDAGTSVTLTRVEDHFTLRDDDHDLPAPTADELHFEVDPGTSSSVERVANGDADITTTRLDTYALESTIDDDAVSFVESPSWSFYHIGFNTRSMPCGNTHFRRAVSQLVDKQWVAEEVFAAEDSARPVATPVAEEWVPDSLAWDDGELVTTFEGEDGDLNVDAARELFASNFEYDDGALVW</sequence>
<dbReference type="PANTHER" id="PTHR30290:SF9">
    <property type="entry name" value="OLIGOPEPTIDE-BINDING PROTEIN APPA"/>
    <property type="match status" value="1"/>
</dbReference>
<keyword evidence="7" id="KW-1185">Reference proteome</keyword>
<name>L9ZR82_9EURY</name>
<protein>
    <submittedName>
        <fullName evidence="6">Family 5 extracellular solute-binding protein</fullName>
    </submittedName>
</protein>
<dbReference type="GO" id="GO:1904680">
    <property type="term" value="F:peptide transmembrane transporter activity"/>
    <property type="evidence" value="ECO:0007669"/>
    <property type="project" value="TreeGrafter"/>
</dbReference>
<dbReference type="Gene3D" id="3.10.105.10">
    <property type="entry name" value="Dipeptide-binding Protein, Domain 3"/>
    <property type="match status" value="2"/>
</dbReference>
<gene>
    <name evidence="6" type="ORF">C483_17228</name>
</gene>
<proteinExistence type="inferred from homology"/>
<evidence type="ECO:0000313" key="6">
    <source>
        <dbReference type="EMBL" id="ELY87663.1"/>
    </source>
</evidence>
<dbReference type="Gene3D" id="3.40.190.10">
    <property type="entry name" value="Periplasmic binding protein-like II"/>
    <property type="match status" value="1"/>
</dbReference>
<dbReference type="STRING" id="1227493.C483_17228"/>
<reference evidence="6 7" key="1">
    <citation type="journal article" date="2014" name="PLoS Genet.">
        <title>Phylogenetically driven sequencing of extremely halophilic archaea reveals strategies for static and dynamic osmo-response.</title>
        <authorList>
            <person name="Becker E.A."/>
            <person name="Seitzer P.M."/>
            <person name="Tritt A."/>
            <person name="Larsen D."/>
            <person name="Krusor M."/>
            <person name="Yao A.I."/>
            <person name="Wu D."/>
            <person name="Madern D."/>
            <person name="Eisen J.A."/>
            <person name="Darling A.E."/>
            <person name="Facciotti M.T."/>
        </authorList>
    </citation>
    <scope>NUCLEOTIDE SEQUENCE [LARGE SCALE GENOMIC DNA]</scope>
    <source>
        <strain evidence="6 7">JCM 10989</strain>
    </source>
</reference>
<dbReference type="RefSeq" id="WP_006654582.1">
    <property type="nucleotide sequence ID" value="NZ_AOIM01000041.1"/>
</dbReference>
<dbReference type="InterPro" id="IPR000914">
    <property type="entry name" value="SBP_5_dom"/>
</dbReference>
<comment type="similarity">
    <text evidence="1">Belongs to the bacterial solute-binding protein 5 family.</text>
</comment>